<dbReference type="Gene3D" id="1.10.260.40">
    <property type="entry name" value="lambda repressor-like DNA-binding domains"/>
    <property type="match status" value="1"/>
</dbReference>
<dbReference type="Pfam" id="PF01381">
    <property type="entry name" value="HTH_3"/>
    <property type="match status" value="1"/>
</dbReference>
<name>A0ABW7CLQ6_9GAMM</name>
<dbReference type="InterPro" id="IPR001387">
    <property type="entry name" value="Cro/C1-type_HTH"/>
</dbReference>
<dbReference type="Proteomes" id="UP001605250">
    <property type="component" value="Unassembled WGS sequence"/>
</dbReference>
<sequence length="137" mass="15886">MTKHDVASRKIKQLLFEKGWNRSELARKLGVSAQTVHQWDKGITRPNGANLTKLAEVSGKAESWFFQADNDDSPVSPSKPMLMKDDEFSELTEEEKRLIRVYRLLADYDGNNMLLAFEMRYKELKAYEKYTKPPSIK</sequence>
<dbReference type="SMART" id="SM00530">
    <property type="entry name" value="HTH_XRE"/>
    <property type="match status" value="1"/>
</dbReference>
<feature type="domain" description="HTH cro/C1-type" evidence="1">
    <location>
        <begin position="11"/>
        <end position="65"/>
    </location>
</feature>
<gene>
    <name evidence="2" type="ORF">AB3U87_11405</name>
</gene>
<organism evidence="2 3">
    <name type="scientific">Erwinia plantamica</name>
    <dbReference type="NCBI Taxonomy" id="3237104"/>
    <lineage>
        <taxon>Bacteria</taxon>
        <taxon>Pseudomonadati</taxon>
        <taxon>Pseudomonadota</taxon>
        <taxon>Gammaproteobacteria</taxon>
        <taxon>Enterobacterales</taxon>
        <taxon>Erwiniaceae</taxon>
        <taxon>Erwinia</taxon>
    </lineage>
</organism>
<reference evidence="2 3" key="1">
    <citation type="submission" date="2024-07" db="EMBL/GenBank/DDBJ databases">
        <title>Novel bacterial strain Erwinia sp. OPT-41 promoting growth of various crops.</title>
        <authorList>
            <person name="Egorshina A."/>
            <person name="Lukyantsev M.A."/>
            <person name="Golubev S.N."/>
            <person name="Muratova A.Y."/>
            <person name="Bulygina E.A."/>
        </authorList>
    </citation>
    <scope>NUCLEOTIDE SEQUENCE [LARGE SCALE GENOMIC DNA]</scope>
    <source>
        <strain evidence="2 3">OPT-41</strain>
    </source>
</reference>
<protein>
    <submittedName>
        <fullName evidence="2">Helix-turn-helix domain-containing protein</fullName>
    </submittedName>
</protein>
<keyword evidence="3" id="KW-1185">Reference proteome</keyword>
<dbReference type="RefSeq" id="WP_394149028.1">
    <property type="nucleotide sequence ID" value="NZ_JBGCUC010000009.1"/>
</dbReference>
<dbReference type="CDD" id="cd00093">
    <property type="entry name" value="HTH_XRE"/>
    <property type="match status" value="1"/>
</dbReference>
<dbReference type="SUPFAM" id="SSF47413">
    <property type="entry name" value="lambda repressor-like DNA-binding domains"/>
    <property type="match status" value="1"/>
</dbReference>
<dbReference type="InterPro" id="IPR010982">
    <property type="entry name" value="Lambda_DNA-bd_dom_sf"/>
</dbReference>
<proteinExistence type="predicted"/>
<evidence type="ECO:0000313" key="2">
    <source>
        <dbReference type="EMBL" id="MFG6076963.1"/>
    </source>
</evidence>
<dbReference type="EMBL" id="JBGCUC010000009">
    <property type="protein sequence ID" value="MFG6076963.1"/>
    <property type="molecule type" value="Genomic_DNA"/>
</dbReference>
<dbReference type="PROSITE" id="PS50943">
    <property type="entry name" value="HTH_CROC1"/>
    <property type="match status" value="1"/>
</dbReference>
<evidence type="ECO:0000259" key="1">
    <source>
        <dbReference type="PROSITE" id="PS50943"/>
    </source>
</evidence>
<comment type="caution">
    <text evidence="2">The sequence shown here is derived from an EMBL/GenBank/DDBJ whole genome shotgun (WGS) entry which is preliminary data.</text>
</comment>
<accession>A0ABW7CLQ6</accession>
<evidence type="ECO:0000313" key="3">
    <source>
        <dbReference type="Proteomes" id="UP001605250"/>
    </source>
</evidence>